<evidence type="ECO:0000256" key="2">
    <source>
        <dbReference type="ARBA" id="ARBA00022729"/>
    </source>
</evidence>
<evidence type="ECO:0000313" key="8">
    <source>
        <dbReference type="Proteomes" id="UP001172791"/>
    </source>
</evidence>
<dbReference type="InterPro" id="IPR017585">
    <property type="entry name" value="SAF_FlgA"/>
</dbReference>
<comment type="subcellular location">
    <subcellularLocation>
        <location evidence="1">Periplasm</location>
    </subcellularLocation>
</comment>
<keyword evidence="7" id="KW-1185">Reference proteome</keyword>
<organism evidence="5 8">
    <name type="scientific">Pandoraea cepalis</name>
    <dbReference type="NCBI Taxonomy" id="2508294"/>
    <lineage>
        <taxon>Bacteria</taxon>
        <taxon>Pseudomonadati</taxon>
        <taxon>Pseudomonadota</taxon>
        <taxon>Betaproteobacteria</taxon>
        <taxon>Burkholderiales</taxon>
        <taxon>Burkholderiaceae</taxon>
        <taxon>Pandoraea</taxon>
    </lineage>
</organism>
<dbReference type="Gene3D" id="3.90.1210.10">
    <property type="entry name" value="Antifreeze-like/N-acetylneuraminic acid synthase C-terminal domain"/>
    <property type="match status" value="1"/>
</dbReference>
<keyword evidence="3" id="KW-0574">Periplasm</keyword>
<evidence type="ECO:0000313" key="7">
    <source>
        <dbReference type="Proteomes" id="UP001172788"/>
    </source>
</evidence>
<evidence type="ECO:0000256" key="3">
    <source>
        <dbReference type="ARBA" id="ARBA00022764"/>
    </source>
</evidence>
<dbReference type="Pfam" id="PF13144">
    <property type="entry name" value="ChapFlgA"/>
    <property type="match status" value="1"/>
</dbReference>
<dbReference type="Gene3D" id="2.30.30.760">
    <property type="match status" value="1"/>
</dbReference>
<sequence>MPRLATSLEWLPDGIGRGSPPRHRNAARCRRLHGAAQGVRQPPGTPLGCRGRRRVSMAGKFGGGLANAPRARSALRQGVRARVRSSLLAVVLSLPSLALPGLAQAASPAAGVATDPAAQHLGSTLGPGAVVIPGNNAAAGGIASNVSNVSNAARNVAATVTTANANSNVAVAAAVQAPQATSAAVQSQFQNTEVIRQTAERFLREQTTGLPGRVSLTVGDAVSDRMPACAALEPFLPPGARLWGSTTVGVRCAGERPWTLYLQARVSIIATYFVAARQINPGEAIGPNDLSPRQGDLTLLPRTVATDAGQIVGTVAVNRITSGLPIRSDLLRSAIAVQQGQTVRVVSRGSGFEVSTEGQVLSRASAGDPVQVRTRAGQLVSGTVKTGKNGSVEVEVAL</sequence>
<keyword evidence="2" id="KW-0732">Signal</keyword>
<dbReference type="SMART" id="SM00858">
    <property type="entry name" value="SAF"/>
    <property type="match status" value="1"/>
</dbReference>
<dbReference type="GO" id="GO:0042597">
    <property type="term" value="C:periplasmic space"/>
    <property type="evidence" value="ECO:0007669"/>
    <property type="project" value="UniProtKB-SubCell"/>
</dbReference>
<dbReference type="Proteomes" id="UP001172791">
    <property type="component" value="Unassembled WGS sequence"/>
</dbReference>
<dbReference type="InterPro" id="IPR039246">
    <property type="entry name" value="Flagellar_FlgA"/>
</dbReference>
<accession>A0AAW7MUP7</accession>
<gene>
    <name evidence="5" type="ORF">DBA34_24215</name>
    <name evidence="6" type="ORF">DBB29_11335</name>
</gene>
<name>A0AAW7MUP7_9BURK</name>
<reference evidence="5" key="1">
    <citation type="submission" date="2018-04" db="EMBL/GenBank/DDBJ databases">
        <authorList>
            <person name="Jy Z."/>
        </authorList>
    </citation>
    <scope>NUCLEOTIDE SEQUENCE</scope>
    <source>
        <strain evidence="6">AS13</strain>
        <strain evidence="5">LA18</strain>
    </source>
</reference>
<dbReference type="InterPro" id="IPR041231">
    <property type="entry name" value="FlgA_N"/>
</dbReference>
<dbReference type="InterPro" id="IPR013974">
    <property type="entry name" value="SAF"/>
</dbReference>
<evidence type="ECO:0000259" key="4">
    <source>
        <dbReference type="SMART" id="SM00858"/>
    </source>
</evidence>
<dbReference type="PANTHER" id="PTHR36307:SF1">
    <property type="entry name" value="FLAGELLA BASAL BODY P-RING FORMATION PROTEIN FLGA"/>
    <property type="match status" value="1"/>
</dbReference>
<proteinExistence type="predicted"/>
<dbReference type="Pfam" id="PF17656">
    <property type="entry name" value="ChapFlgA_N"/>
    <property type="match status" value="1"/>
</dbReference>
<dbReference type="CDD" id="cd11614">
    <property type="entry name" value="SAF_CpaB_FlgA_like"/>
    <property type="match status" value="1"/>
</dbReference>
<dbReference type="PANTHER" id="PTHR36307">
    <property type="entry name" value="FLAGELLA BASAL BODY P-RING FORMATION PROTEIN FLGA"/>
    <property type="match status" value="1"/>
</dbReference>
<evidence type="ECO:0000313" key="5">
    <source>
        <dbReference type="EMBL" id="MDN4576364.1"/>
    </source>
</evidence>
<comment type="caution">
    <text evidence="5">The sequence shown here is derived from an EMBL/GenBank/DDBJ whole genome shotgun (WGS) entry which is preliminary data.</text>
</comment>
<dbReference type="GO" id="GO:0044780">
    <property type="term" value="P:bacterial-type flagellum assembly"/>
    <property type="evidence" value="ECO:0007669"/>
    <property type="project" value="InterPro"/>
</dbReference>
<protein>
    <recommendedName>
        <fullName evidence="4">SAF domain-containing protein</fullName>
    </recommendedName>
</protein>
<dbReference type="NCBIfam" id="TIGR03170">
    <property type="entry name" value="flgA_cterm"/>
    <property type="match status" value="1"/>
</dbReference>
<dbReference type="AlphaFoldDB" id="A0AAW7MUP7"/>
<dbReference type="EMBL" id="QAIC01000042">
    <property type="protein sequence ID" value="MDN4576364.1"/>
    <property type="molecule type" value="Genomic_DNA"/>
</dbReference>
<dbReference type="Proteomes" id="UP001172788">
    <property type="component" value="Unassembled WGS sequence"/>
</dbReference>
<evidence type="ECO:0000313" key="6">
    <source>
        <dbReference type="EMBL" id="MDN4578706.1"/>
    </source>
</evidence>
<evidence type="ECO:0000256" key="1">
    <source>
        <dbReference type="ARBA" id="ARBA00004418"/>
    </source>
</evidence>
<dbReference type="EMBL" id="QAID01000039">
    <property type="protein sequence ID" value="MDN4578706.1"/>
    <property type="molecule type" value="Genomic_DNA"/>
</dbReference>
<feature type="domain" description="SAF" evidence="4">
    <location>
        <begin position="270"/>
        <end position="332"/>
    </location>
</feature>